<evidence type="ECO:0000313" key="3">
    <source>
        <dbReference type="EMBL" id="QCD97788.1"/>
    </source>
</evidence>
<dbReference type="PANTHER" id="PTHR12565">
    <property type="entry name" value="STEROL REGULATORY ELEMENT-BINDING PROTEIN"/>
    <property type="match status" value="1"/>
</dbReference>
<evidence type="ECO:0000313" key="4">
    <source>
        <dbReference type="Proteomes" id="UP000501690"/>
    </source>
</evidence>
<dbReference type="GO" id="GO:0003700">
    <property type="term" value="F:DNA-binding transcription factor activity"/>
    <property type="evidence" value="ECO:0007669"/>
    <property type="project" value="TreeGrafter"/>
</dbReference>
<reference evidence="3 4" key="1">
    <citation type="submission" date="2019-04" db="EMBL/GenBank/DDBJ databases">
        <title>An improved genome assembly and genetic linkage map for asparagus bean, Vigna unguiculata ssp. sesquipedialis.</title>
        <authorList>
            <person name="Xia Q."/>
            <person name="Zhang R."/>
            <person name="Dong Y."/>
        </authorList>
    </citation>
    <scope>NUCLEOTIDE SEQUENCE [LARGE SCALE GENOMIC DNA]</scope>
    <source>
        <tissue evidence="3">Leaf</tissue>
    </source>
</reference>
<accession>A0A4D6MBK8</accession>
<evidence type="ECO:0000256" key="1">
    <source>
        <dbReference type="ARBA" id="ARBA00004123"/>
    </source>
</evidence>
<keyword evidence="4" id="KW-1185">Reference proteome</keyword>
<dbReference type="InterPro" id="IPR024097">
    <property type="entry name" value="bHLH_ZIP_TF"/>
</dbReference>
<dbReference type="GO" id="GO:0005634">
    <property type="term" value="C:nucleus"/>
    <property type="evidence" value="ECO:0007669"/>
    <property type="project" value="UniProtKB-SubCell"/>
</dbReference>
<sequence length="73" mass="8274">MGMAIMLDEIINYVQSLQHQVEFLSMKLSAASGYYDFNSESDTLETMQRAKVSEAKEISEGVSCFEATWPWSL</sequence>
<dbReference type="EMBL" id="CP039350">
    <property type="protein sequence ID" value="QCD97788.1"/>
    <property type="molecule type" value="Genomic_DNA"/>
</dbReference>
<dbReference type="AlphaFoldDB" id="A0A4D6MBK8"/>
<name>A0A4D6MBK8_VIGUN</name>
<evidence type="ECO:0000256" key="2">
    <source>
        <dbReference type="ARBA" id="ARBA00023242"/>
    </source>
</evidence>
<dbReference type="Proteomes" id="UP000501690">
    <property type="component" value="Linkage Group LG6"/>
</dbReference>
<organism evidence="3 4">
    <name type="scientific">Vigna unguiculata</name>
    <name type="common">Cowpea</name>
    <dbReference type="NCBI Taxonomy" id="3917"/>
    <lineage>
        <taxon>Eukaryota</taxon>
        <taxon>Viridiplantae</taxon>
        <taxon>Streptophyta</taxon>
        <taxon>Embryophyta</taxon>
        <taxon>Tracheophyta</taxon>
        <taxon>Spermatophyta</taxon>
        <taxon>Magnoliopsida</taxon>
        <taxon>eudicotyledons</taxon>
        <taxon>Gunneridae</taxon>
        <taxon>Pentapetalae</taxon>
        <taxon>rosids</taxon>
        <taxon>fabids</taxon>
        <taxon>Fabales</taxon>
        <taxon>Fabaceae</taxon>
        <taxon>Papilionoideae</taxon>
        <taxon>50 kb inversion clade</taxon>
        <taxon>NPAAA clade</taxon>
        <taxon>indigoferoid/millettioid clade</taxon>
        <taxon>Phaseoleae</taxon>
        <taxon>Vigna</taxon>
    </lineage>
</organism>
<proteinExistence type="predicted"/>
<dbReference type="PANTHER" id="PTHR12565:SF340">
    <property type="entry name" value="TRANSCRIPTION FACTOR BEE 3"/>
    <property type="match status" value="1"/>
</dbReference>
<gene>
    <name evidence="3" type="ORF">DEO72_LG6g2501</name>
</gene>
<keyword evidence="2" id="KW-0539">Nucleus</keyword>
<comment type="subcellular location">
    <subcellularLocation>
        <location evidence="1">Nucleus</location>
    </subcellularLocation>
</comment>
<protein>
    <submittedName>
        <fullName evidence="3">Basic helix-loop-helix bHLH transcription factors BEE-like</fullName>
    </submittedName>
</protein>